<dbReference type="EMBL" id="LJCR01000034">
    <property type="protein sequence ID" value="KPV54602.1"/>
    <property type="molecule type" value="Genomic_DNA"/>
</dbReference>
<evidence type="ECO:0000313" key="2">
    <source>
        <dbReference type="EMBL" id="KPV54602.1"/>
    </source>
</evidence>
<feature type="transmembrane region" description="Helical" evidence="1">
    <location>
        <begin position="9"/>
        <end position="29"/>
    </location>
</feature>
<keyword evidence="1" id="KW-0472">Membrane</keyword>
<feature type="transmembrane region" description="Helical" evidence="1">
    <location>
        <begin position="35"/>
        <end position="56"/>
    </location>
</feature>
<keyword evidence="1" id="KW-0812">Transmembrane</keyword>
<evidence type="ECO:0000313" key="3">
    <source>
        <dbReference type="Proteomes" id="UP000050509"/>
    </source>
</evidence>
<proteinExistence type="predicted"/>
<gene>
    <name evidence="2" type="ORF">SE17_02775</name>
</gene>
<evidence type="ECO:0000256" key="1">
    <source>
        <dbReference type="SAM" id="Phobius"/>
    </source>
</evidence>
<dbReference type="Proteomes" id="UP000050509">
    <property type="component" value="Unassembled WGS sequence"/>
</dbReference>
<sequence length="161" mass="17547">MFNYRHTQIGFVTLGVIGMGLLLVGGALLAQAPAAALLVVLIILIVTAVQFAWLTIEIQDVVLTARFGPGLIRKRVPLATIRTCTVVRNWWWYGWGIRWTPRGWLYNVSGLAAVELTLTDGRRLRIGTDEPQRLCQAIAQASIAVRAASPESDLGEPSAPA</sequence>
<keyword evidence="1" id="KW-1133">Transmembrane helix</keyword>
<protein>
    <recommendedName>
        <fullName evidence="4">Bacterial Pleckstrin homology domain-containing protein</fullName>
    </recommendedName>
</protein>
<organism evidence="2 3">
    <name type="scientific">Kouleothrix aurantiaca</name>
    <dbReference type="NCBI Taxonomy" id="186479"/>
    <lineage>
        <taxon>Bacteria</taxon>
        <taxon>Bacillati</taxon>
        <taxon>Chloroflexota</taxon>
        <taxon>Chloroflexia</taxon>
        <taxon>Chloroflexales</taxon>
        <taxon>Roseiflexineae</taxon>
        <taxon>Roseiflexaceae</taxon>
        <taxon>Kouleothrix</taxon>
    </lineage>
</organism>
<reference evidence="2 3" key="1">
    <citation type="submission" date="2015-09" db="EMBL/GenBank/DDBJ databases">
        <title>Draft genome sequence of Kouleothrix aurantiaca JCM 19913.</title>
        <authorList>
            <person name="Hemp J."/>
        </authorList>
    </citation>
    <scope>NUCLEOTIDE SEQUENCE [LARGE SCALE GENOMIC DNA]</scope>
    <source>
        <strain evidence="2 3">COM-B</strain>
    </source>
</reference>
<dbReference type="AlphaFoldDB" id="A0A0P9D6A1"/>
<evidence type="ECO:0008006" key="4">
    <source>
        <dbReference type="Google" id="ProtNLM"/>
    </source>
</evidence>
<accession>A0A0P9D6A1</accession>
<dbReference type="PATRIC" id="fig|186479.3.peg.7074"/>
<keyword evidence="3" id="KW-1185">Reference proteome</keyword>
<name>A0A0P9D6A1_9CHLR</name>
<comment type="caution">
    <text evidence="2">The sequence shown here is derived from an EMBL/GenBank/DDBJ whole genome shotgun (WGS) entry which is preliminary data.</text>
</comment>